<name>A0A8J3RHS7_9ACTN</name>
<dbReference type="EMBL" id="BOOH01000014">
    <property type="protein sequence ID" value="GIH75188.1"/>
    <property type="molecule type" value="Genomic_DNA"/>
</dbReference>
<keyword evidence="1" id="KW-0472">Membrane</keyword>
<keyword evidence="1" id="KW-1133">Transmembrane helix</keyword>
<comment type="caution">
    <text evidence="2">The sequence shown here is derived from an EMBL/GenBank/DDBJ whole genome shotgun (WGS) entry which is preliminary data.</text>
</comment>
<feature type="transmembrane region" description="Helical" evidence="1">
    <location>
        <begin position="40"/>
        <end position="61"/>
    </location>
</feature>
<dbReference type="AlphaFoldDB" id="A0A8J3RHS7"/>
<keyword evidence="1" id="KW-0812">Transmembrane</keyword>
<feature type="transmembrane region" description="Helical" evidence="1">
    <location>
        <begin position="12"/>
        <end position="33"/>
    </location>
</feature>
<reference evidence="2 3" key="1">
    <citation type="submission" date="2021-01" db="EMBL/GenBank/DDBJ databases">
        <title>Whole genome shotgun sequence of Planobispora longispora NBRC 13918.</title>
        <authorList>
            <person name="Komaki H."/>
            <person name="Tamura T."/>
        </authorList>
    </citation>
    <scope>NUCLEOTIDE SEQUENCE [LARGE SCALE GENOMIC DNA]</scope>
    <source>
        <strain evidence="2 3">NBRC 13918</strain>
    </source>
</reference>
<organism evidence="2 3">
    <name type="scientific">Planobispora longispora</name>
    <dbReference type="NCBI Taxonomy" id="28887"/>
    <lineage>
        <taxon>Bacteria</taxon>
        <taxon>Bacillati</taxon>
        <taxon>Actinomycetota</taxon>
        <taxon>Actinomycetes</taxon>
        <taxon>Streptosporangiales</taxon>
        <taxon>Streptosporangiaceae</taxon>
        <taxon>Planobispora</taxon>
    </lineage>
</organism>
<sequence length="156" mass="16928">MLAAASPGGDISLTIAAVSAWLVSLCTWVALLASHRHRRSWWVCLLPLAGAAVFALVGSGIPLRVAFAVSEPALTEYAASLPERERWSFREERVGVFSIDRARRWQGIAQLGVGGSGGTLKPCRFAHVPGGRLHDIQESQVTHLTGDWYLTCTDFD</sequence>
<protein>
    <submittedName>
        <fullName evidence="2">Uncharacterized protein</fullName>
    </submittedName>
</protein>
<evidence type="ECO:0000313" key="2">
    <source>
        <dbReference type="EMBL" id="GIH75188.1"/>
    </source>
</evidence>
<accession>A0A8J3RHS7</accession>
<evidence type="ECO:0000313" key="3">
    <source>
        <dbReference type="Proteomes" id="UP000616724"/>
    </source>
</evidence>
<keyword evidence="3" id="KW-1185">Reference proteome</keyword>
<gene>
    <name evidence="2" type="ORF">Plo01_16170</name>
</gene>
<evidence type="ECO:0000256" key="1">
    <source>
        <dbReference type="SAM" id="Phobius"/>
    </source>
</evidence>
<proteinExistence type="predicted"/>
<dbReference type="Proteomes" id="UP000616724">
    <property type="component" value="Unassembled WGS sequence"/>
</dbReference>